<evidence type="ECO:0000313" key="1">
    <source>
        <dbReference type="EMBL" id="KAK7539497.1"/>
    </source>
</evidence>
<dbReference type="PANTHER" id="PTHR10013:SF0">
    <property type="entry name" value="GENERAL VESICULAR TRANSPORT FACTOR P115"/>
    <property type="match status" value="1"/>
</dbReference>
<reference evidence="1 2" key="1">
    <citation type="submission" date="2024-04" db="EMBL/GenBank/DDBJ databases">
        <title>Phyllosticta paracitricarpa is synonymous to the EU quarantine fungus P. citricarpa based on phylogenomic analyses.</title>
        <authorList>
            <consortium name="Lawrence Berkeley National Laboratory"/>
            <person name="Van ingen-buijs V.A."/>
            <person name="Van westerhoven A.C."/>
            <person name="Haridas S."/>
            <person name="Skiadas P."/>
            <person name="Martin F."/>
            <person name="Groenewald J.Z."/>
            <person name="Crous P.W."/>
            <person name="Seidl M.F."/>
        </authorList>
    </citation>
    <scope>NUCLEOTIDE SEQUENCE [LARGE SCALE GENOMIC DNA]</scope>
    <source>
        <strain evidence="1 2">CPC 17464</strain>
    </source>
</reference>
<sequence length="139" mass="14972">MLRALEAQAPPKQTATATIDTLCSRLSSATLLEDRRAAVLGLRSFAKQFPASVASGALRNLISALTKDAEDLDTIKVLLETLLMLFNPDDNSPEASEDISLWMADEFTQTTSPFSSISSRITTFTPAAMPSSFSKIFPG</sequence>
<comment type="caution">
    <text evidence="1">The sequence shown here is derived from an EMBL/GenBank/DDBJ whole genome shotgun (WGS) entry which is preliminary data.</text>
</comment>
<dbReference type="Proteomes" id="UP001360953">
    <property type="component" value="Unassembled WGS sequence"/>
</dbReference>
<proteinExistence type="predicted"/>
<dbReference type="InterPro" id="IPR011989">
    <property type="entry name" value="ARM-like"/>
</dbReference>
<accession>A0ABR1LWF9</accession>
<dbReference type="EMBL" id="JBBPEH010000004">
    <property type="protein sequence ID" value="KAK7539497.1"/>
    <property type="molecule type" value="Genomic_DNA"/>
</dbReference>
<keyword evidence="2" id="KW-1185">Reference proteome</keyword>
<dbReference type="Gene3D" id="1.25.10.10">
    <property type="entry name" value="Leucine-rich Repeat Variant"/>
    <property type="match status" value="1"/>
</dbReference>
<dbReference type="InterPro" id="IPR024095">
    <property type="entry name" value="Vesicle_P115"/>
</dbReference>
<organism evidence="1 2">
    <name type="scientific">Phyllosticta citribraziliensis</name>
    <dbReference type="NCBI Taxonomy" id="989973"/>
    <lineage>
        <taxon>Eukaryota</taxon>
        <taxon>Fungi</taxon>
        <taxon>Dikarya</taxon>
        <taxon>Ascomycota</taxon>
        <taxon>Pezizomycotina</taxon>
        <taxon>Dothideomycetes</taxon>
        <taxon>Dothideomycetes incertae sedis</taxon>
        <taxon>Botryosphaeriales</taxon>
        <taxon>Phyllostictaceae</taxon>
        <taxon>Phyllosticta</taxon>
    </lineage>
</organism>
<name>A0ABR1LWF9_9PEZI</name>
<dbReference type="GeneID" id="92027987"/>
<evidence type="ECO:0000313" key="2">
    <source>
        <dbReference type="Proteomes" id="UP001360953"/>
    </source>
</evidence>
<dbReference type="RefSeq" id="XP_066656768.1">
    <property type="nucleotide sequence ID" value="XM_066795081.1"/>
</dbReference>
<gene>
    <name evidence="1" type="ORF">J3D65DRAFT_281508</name>
</gene>
<dbReference type="PANTHER" id="PTHR10013">
    <property type="entry name" value="GENERAL VESICULAR TRANSPORT FACTOR P115"/>
    <property type="match status" value="1"/>
</dbReference>
<protein>
    <submittedName>
        <fullName evidence="1">Uncharacterized protein</fullName>
    </submittedName>
</protein>